<name>A0A1G7HF75_9RHOB</name>
<dbReference type="GO" id="GO:0019693">
    <property type="term" value="P:ribose phosphate metabolic process"/>
    <property type="evidence" value="ECO:0007669"/>
    <property type="project" value="TreeGrafter"/>
</dbReference>
<organism evidence="16 17">
    <name type="scientific">Paracoccus isoporae</name>
    <dbReference type="NCBI Taxonomy" id="591205"/>
    <lineage>
        <taxon>Bacteria</taxon>
        <taxon>Pseudomonadati</taxon>
        <taxon>Pseudomonadota</taxon>
        <taxon>Alphaproteobacteria</taxon>
        <taxon>Rhodobacterales</taxon>
        <taxon>Paracoccaceae</taxon>
        <taxon>Paracoccus</taxon>
    </lineage>
</organism>
<protein>
    <recommendedName>
        <fullName evidence="4">ADP-ribose pyrophosphatase</fullName>
        <ecNumber evidence="3">3.6.1.13</ecNumber>
    </recommendedName>
    <alternativeName>
        <fullName evidence="9">ADP-ribose diphosphatase</fullName>
    </alternativeName>
    <alternativeName>
        <fullName evidence="11">ADP-ribose phosphohydrolase</fullName>
    </alternativeName>
    <alternativeName>
        <fullName evidence="10">Adenosine diphosphoribose pyrophosphatase</fullName>
    </alternativeName>
</protein>
<reference evidence="16 17" key="1">
    <citation type="submission" date="2016-10" db="EMBL/GenBank/DDBJ databases">
        <authorList>
            <person name="de Groot N.N."/>
        </authorList>
    </citation>
    <scope>NUCLEOTIDE SEQUENCE [LARGE SCALE GENOMIC DNA]</scope>
    <source>
        <strain evidence="16 17">DSM 22220</strain>
    </source>
</reference>
<keyword evidence="7 13" id="KW-0460">Magnesium</keyword>
<evidence type="ECO:0000256" key="7">
    <source>
        <dbReference type="ARBA" id="ARBA00022842"/>
    </source>
</evidence>
<keyword evidence="6" id="KW-0378">Hydrolase</keyword>
<evidence type="ECO:0000256" key="13">
    <source>
        <dbReference type="PIRSR" id="PIRSR604385-2"/>
    </source>
</evidence>
<comment type="function">
    <text evidence="8">Acts on ADP-mannose and ADP-glucose as well as ADP-ribose. Prevents glycogen biosynthesis. The reaction catalyzed by this enzyme is a limiting step of the gluconeogenic process.</text>
</comment>
<evidence type="ECO:0000256" key="2">
    <source>
        <dbReference type="ARBA" id="ARBA00007482"/>
    </source>
</evidence>
<feature type="binding site" evidence="13">
    <location>
        <position position="256"/>
    </location>
    <ligand>
        <name>Mg(2+)</name>
        <dbReference type="ChEBI" id="CHEBI:18420"/>
        <label>1</label>
    </ligand>
</feature>
<dbReference type="PANTHER" id="PTHR11839">
    <property type="entry name" value="UDP/ADP-SUGAR PYROPHOSPHATASE"/>
    <property type="match status" value="1"/>
</dbReference>
<sequence length="357" mass="38283">MTAGRVILVGPLAAPEMLAVFALSGDPVRLPGELKGGADAGIGGDWPRWRPGQGEVAGVAVRPDPALMRYLAIMGLSPRRHDGLAVWGHGDGGGADWSGDRAALMAEVARDLLALPPDEPAADIARRLPRIAEIAWGRLRAALEADPSACLPEADASRVELLARREAYARYFSVEEISLRHRRYDGGWSPVLDREVFRSADAALLLPYDPGTDLVMVISQFRIGPLARGQAQCWMLEPIAGRIDAGERPEDAARREAQEEAGIEIGRIHALPPHYPTPGANSEFFYPFVGLADLSSQRAGAGFGLAEEGEDIATHILPRAELLRLVMAGQIQCGPLIAMAFWLDRMADQIAGSLAGS</sequence>
<evidence type="ECO:0000256" key="8">
    <source>
        <dbReference type="ARBA" id="ARBA00025164"/>
    </source>
</evidence>
<dbReference type="GO" id="GO:0006753">
    <property type="term" value="P:nucleoside phosphate metabolic process"/>
    <property type="evidence" value="ECO:0007669"/>
    <property type="project" value="TreeGrafter"/>
</dbReference>
<evidence type="ECO:0000256" key="5">
    <source>
        <dbReference type="ARBA" id="ARBA00022723"/>
    </source>
</evidence>
<evidence type="ECO:0000256" key="11">
    <source>
        <dbReference type="ARBA" id="ARBA00033056"/>
    </source>
</evidence>
<dbReference type="InterPro" id="IPR000086">
    <property type="entry name" value="NUDIX_hydrolase_dom"/>
</dbReference>
<keyword evidence="5 13" id="KW-0479">Metal-binding</keyword>
<dbReference type="NCBIfam" id="TIGR00052">
    <property type="entry name" value="nudix-type nucleoside diphosphatase, YffH/AdpP family"/>
    <property type="match status" value="1"/>
</dbReference>
<dbReference type="AlphaFoldDB" id="A0A1G7HF75"/>
<dbReference type="GO" id="GO:0047631">
    <property type="term" value="F:ADP-ribose diphosphatase activity"/>
    <property type="evidence" value="ECO:0007669"/>
    <property type="project" value="UniProtKB-EC"/>
</dbReference>
<dbReference type="GO" id="GO:0019144">
    <property type="term" value="F:ADP-sugar diphosphatase activity"/>
    <property type="evidence" value="ECO:0007669"/>
    <property type="project" value="TreeGrafter"/>
</dbReference>
<evidence type="ECO:0000256" key="4">
    <source>
        <dbReference type="ARBA" id="ARBA00013297"/>
    </source>
</evidence>
<dbReference type="PANTHER" id="PTHR11839:SF5">
    <property type="entry name" value="ADP-RIBOSE PYROPHOSPHATASE"/>
    <property type="match status" value="1"/>
</dbReference>
<gene>
    <name evidence="16" type="ORF">SAMN05421538_1217</name>
</gene>
<dbReference type="GO" id="GO:0005829">
    <property type="term" value="C:cytosol"/>
    <property type="evidence" value="ECO:0007669"/>
    <property type="project" value="TreeGrafter"/>
</dbReference>
<proteinExistence type="inferred from homology"/>
<dbReference type="EMBL" id="FNAH01000021">
    <property type="protein sequence ID" value="SDE99147.1"/>
    <property type="molecule type" value="Genomic_DNA"/>
</dbReference>
<dbReference type="STRING" id="591205.SAMN05421538_1217"/>
<evidence type="ECO:0000313" key="17">
    <source>
        <dbReference type="Proteomes" id="UP000199344"/>
    </source>
</evidence>
<evidence type="ECO:0000256" key="12">
    <source>
        <dbReference type="ARBA" id="ARBA00049546"/>
    </source>
</evidence>
<evidence type="ECO:0000256" key="1">
    <source>
        <dbReference type="ARBA" id="ARBA00001946"/>
    </source>
</evidence>
<evidence type="ECO:0000313" key="16">
    <source>
        <dbReference type="EMBL" id="SDE99147.1"/>
    </source>
</evidence>
<dbReference type="Gene3D" id="3.90.79.10">
    <property type="entry name" value="Nucleoside Triphosphate Pyrophosphohydrolase"/>
    <property type="match status" value="1"/>
</dbReference>
<dbReference type="PROSITE" id="PS00893">
    <property type="entry name" value="NUDIX_BOX"/>
    <property type="match status" value="1"/>
</dbReference>
<feature type="short sequence motif" description="Nudix box" evidence="14">
    <location>
        <begin position="241"/>
        <end position="263"/>
    </location>
</feature>
<dbReference type="EC" id="3.6.1.13" evidence="3"/>
<feature type="binding site" evidence="13">
    <location>
        <position position="240"/>
    </location>
    <ligand>
        <name>Mg(2+)</name>
        <dbReference type="ChEBI" id="CHEBI:18420"/>
        <label>1</label>
    </ligand>
</feature>
<evidence type="ECO:0000256" key="3">
    <source>
        <dbReference type="ARBA" id="ARBA00012453"/>
    </source>
</evidence>
<comment type="similarity">
    <text evidence="2">Belongs to the Nudix hydrolase family. NudF subfamily.</text>
</comment>
<dbReference type="InterPro" id="IPR015797">
    <property type="entry name" value="NUDIX_hydrolase-like_dom_sf"/>
</dbReference>
<dbReference type="InterPro" id="IPR004385">
    <property type="entry name" value="NDP_pyrophosphatase"/>
</dbReference>
<dbReference type="SUPFAM" id="SSF55811">
    <property type="entry name" value="Nudix"/>
    <property type="match status" value="1"/>
</dbReference>
<feature type="binding site" evidence="13">
    <location>
        <position position="310"/>
    </location>
    <ligand>
        <name>Mg(2+)</name>
        <dbReference type="ChEBI" id="CHEBI:18420"/>
        <label>1</label>
    </ligand>
</feature>
<evidence type="ECO:0000256" key="9">
    <source>
        <dbReference type="ARBA" id="ARBA00030162"/>
    </source>
</evidence>
<dbReference type="CDD" id="cd24155">
    <property type="entry name" value="NUDIX_ADPRase"/>
    <property type="match status" value="1"/>
</dbReference>
<dbReference type="GO" id="GO:0046872">
    <property type="term" value="F:metal ion binding"/>
    <property type="evidence" value="ECO:0007669"/>
    <property type="project" value="UniProtKB-KW"/>
</dbReference>
<evidence type="ECO:0000256" key="14">
    <source>
        <dbReference type="PIRSR" id="PIRSR604385-3"/>
    </source>
</evidence>
<comment type="cofactor">
    <cofactor evidence="1 13">
        <name>Mg(2+)</name>
        <dbReference type="ChEBI" id="CHEBI:18420"/>
    </cofactor>
</comment>
<keyword evidence="17" id="KW-1185">Reference proteome</keyword>
<dbReference type="PROSITE" id="PS51462">
    <property type="entry name" value="NUDIX"/>
    <property type="match status" value="1"/>
</dbReference>
<dbReference type="Pfam" id="PF00293">
    <property type="entry name" value="NUDIX"/>
    <property type="match status" value="1"/>
</dbReference>
<dbReference type="InterPro" id="IPR020084">
    <property type="entry name" value="NUDIX_hydrolase_CS"/>
</dbReference>
<dbReference type="Proteomes" id="UP000199344">
    <property type="component" value="Unassembled WGS sequence"/>
</dbReference>
<evidence type="ECO:0000256" key="10">
    <source>
        <dbReference type="ARBA" id="ARBA00030308"/>
    </source>
</evidence>
<evidence type="ECO:0000256" key="6">
    <source>
        <dbReference type="ARBA" id="ARBA00022801"/>
    </source>
</evidence>
<feature type="domain" description="Nudix hydrolase" evidence="15">
    <location>
        <begin position="198"/>
        <end position="339"/>
    </location>
</feature>
<evidence type="ECO:0000259" key="15">
    <source>
        <dbReference type="PROSITE" id="PS51462"/>
    </source>
</evidence>
<accession>A0A1G7HF75</accession>
<comment type="catalytic activity">
    <reaction evidence="12">
        <text>ADP-D-ribose + H2O = D-ribose 5-phosphate + AMP + 2 H(+)</text>
        <dbReference type="Rhea" id="RHEA:10412"/>
        <dbReference type="ChEBI" id="CHEBI:15377"/>
        <dbReference type="ChEBI" id="CHEBI:15378"/>
        <dbReference type="ChEBI" id="CHEBI:57967"/>
        <dbReference type="ChEBI" id="CHEBI:78346"/>
        <dbReference type="ChEBI" id="CHEBI:456215"/>
        <dbReference type="EC" id="3.6.1.13"/>
    </reaction>
</comment>
<feature type="binding site" evidence="13">
    <location>
        <position position="260"/>
    </location>
    <ligand>
        <name>Mg(2+)</name>
        <dbReference type="ChEBI" id="CHEBI:18420"/>
        <label>1</label>
    </ligand>
</feature>